<evidence type="ECO:0000313" key="2">
    <source>
        <dbReference type="Proteomes" id="UP001295684"/>
    </source>
</evidence>
<evidence type="ECO:0000313" key="1">
    <source>
        <dbReference type="EMBL" id="CAI2365899.1"/>
    </source>
</evidence>
<accession>A0AAD1UB38</accession>
<name>A0AAD1UB38_EUPCR</name>
<dbReference type="AlphaFoldDB" id="A0AAD1UB38"/>
<dbReference type="EMBL" id="CAMPGE010006977">
    <property type="protein sequence ID" value="CAI2365899.1"/>
    <property type="molecule type" value="Genomic_DNA"/>
</dbReference>
<proteinExistence type="predicted"/>
<keyword evidence="2" id="KW-1185">Reference proteome</keyword>
<reference evidence="1" key="1">
    <citation type="submission" date="2023-07" db="EMBL/GenBank/DDBJ databases">
        <authorList>
            <consortium name="AG Swart"/>
            <person name="Singh M."/>
            <person name="Singh A."/>
            <person name="Seah K."/>
            <person name="Emmerich C."/>
        </authorList>
    </citation>
    <scope>NUCLEOTIDE SEQUENCE</scope>
    <source>
        <strain evidence="1">DP1</strain>
    </source>
</reference>
<organism evidence="1 2">
    <name type="scientific">Euplotes crassus</name>
    <dbReference type="NCBI Taxonomy" id="5936"/>
    <lineage>
        <taxon>Eukaryota</taxon>
        <taxon>Sar</taxon>
        <taxon>Alveolata</taxon>
        <taxon>Ciliophora</taxon>
        <taxon>Intramacronucleata</taxon>
        <taxon>Spirotrichea</taxon>
        <taxon>Hypotrichia</taxon>
        <taxon>Euplotida</taxon>
        <taxon>Euplotidae</taxon>
        <taxon>Moneuplotes</taxon>
    </lineage>
</organism>
<protein>
    <submittedName>
        <fullName evidence="1">Uncharacterized protein</fullName>
    </submittedName>
</protein>
<dbReference type="Proteomes" id="UP001295684">
    <property type="component" value="Unassembled WGS sequence"/>
</dbReference>
<comment type="caution">
    <text evidence="1">The sequence shown here is derived from an EMBL/GenBank/DDBJ whole genome shotgun (WGS) entry which is preliminary data.</text>
</comment>
<gene>
    <name evidence="1" type="ORF">ECRASSUSDP1_LOCUS7170</name>
</gene>
<sequence>MDSPSQGSEEDNQSFTQNLQNVTYSKPEKLTIDITIQRAGKCNQSISALNDTVELKDSTIFQSIDQNQPLSNDIVVKSIKGILYDKIQRSSNQNCYQSSKKNPLNQANLLINVTKPRKIVSQKRKNTNQVLKFMKSKYSIMASQEPKHKKWVTKNADNSYQDSFPCIYNYSYSDIPKTHAMRREKPGILLHDSPTNFSTDNRTNHLLNNSERQLPERGTYQCADPILQINSSKSGTKEASTQRRILKSSIKMMNGISMEISNNKMNKQRKLKVVKKIDKILNTTRRAEQHAKSLTREGKRSLREDKSTEYFKLLSMQRMKGVNLLALKNSRKSLAPKAEFTTSPTSRLELHVGNLKINHRIHNPIRKAGKTTSNKLTMRKYSENWVNQNMKFIERNLHCLQIT</sequence>